<dbReference type="EC" id="2.7.7.7" evidence="15"/>
<keyword evidence="4 15" id="KW-0808">Transferase</keyword>
<dbReference type="GO" id="GO:0006308">
    <property type="term" value="P:DNA catabolic process"/>
    <property type="evidence" value="ECO:0007669"/>
    <property type="project" value="UniProtKB-UniRule"/>
</dbReference>
<keyword evidence="9 15" id="KW-0269">Exonuclease</keyword>
<dbReference type="InterPro" id="IPR011149">
    <property type="entry name" value="Pol2_small_arc"/>
</dbReference>
<keyword evidence="6 15" id="KW-0235">DNA replication</keyword>
<dbReference type="GO" id="GO:0003677">
    <property type="term" value="F:DNA binding"/>
    <property type="evidence" value="ECO:0007669"/>
    <property type="project" value="UniProtKB-UniRule"/>
</dbReference>
<dbReference type="InterPro" id="IPR029052">
    <property type="entry name" value="Metallo-depent_PP-like"/>
</dbReference>
<evidence type="ECO:0000313" key="17">
    <source>
        <dbReference type="EMBL" id="HIQ30386.1"/>
    </source>
</evidence>
<dbReference type="InterPro" id="IPR024826">
    <property type="entry name" value="DNA_pol_delta/II_ssu"/>
</dbReference>
<dbReference type="GO" id="GO:0008310">
    <property type="term" value="F:single-stranded DNA 3'-5' DNA exonuclease activity"/>
    <property type="evidence" value="ECO:0007669"/>
    <property type="project" value="UniProtKB-EC"/>
</dbReference>
<evidence type="ECO:0000256" key="14">
    <source>
        <dbReference type="ARBA" id="ARBA00049244"/>
    </source>
</evidence>
<evidence type="ECO:0000256" key="9">
    <source>
        <dbReference type="ARBA" id="ARBA00022839"/>
    </source>
</evidence>
<dbReference type="Pfam" id="PF04042">
    <property type="entry name" value="DNA_pol_E_B"/>
    <property type="match status" value="1"/>
</dbReference>
<name>A0A832ZWZ9_CALS0</name>
<keyword evidence="12 15" id="KW-0511">Multifunctional enzyme</keyword>
<evidence type="ECO:0000256" key="11">
    <source>
        <dbReference type="ARBA" id="ARBA00023125"/>
    </source>
</evidence>
<evidence type="ECO:0000313" key="18">
    <source>
        <dbReference type="Proteomes" id="UP000608579"/>
    </source>
</evidence>
<comment type="catalytic activity">
    <reaction evidence="1 15">
        <text>Exonucleolytic cleavage in the 3'- to 5'-direction to yield nucleoside 5'-phosphates.</text>
        <dbReference type="EC" id="3.1.11.1"/>
    </reaction>
</comment>
<dbReference type="GO" id="GO:0006271">
    <property type="term" value="P:DNA strand elongation involved in DNA replication"/>
    <property type="evidence" value="ECO:0007669"/>
    <property type="project" value="TreeGrafter"/>
</dbReference>
<keyword evidence="5 15" id="KW-0548">Nucleotidyltransferase</keyword>
<evidence type="ECO:0000259" key="16">
    <source>
        <dbReference type="Pfam" id="PF04042"/>
    </source>
</evidence>
<keyword evidence="8 15" id="KW-0378">Hydrolase</keyword>
<dbReference type="HAMAP" id="MF_00325">
    <property type="entry name" value="DNApol_II_A_arch"/>
    <property type="match status" value="1"/>
</dbReference>
<protein>
    <recommendedName>
        <fullName evidence="15">DNA polymerase II small subunit</fullName>
        <shortName evidence="15">Pol II</shortName>
        <ecNumber evidence="15">2.7.7.7</ecNumber>
    </recommendedName>
    <alternativeName>
        <fullName evidence="15">Exodeoxyribonuclease small subunit</fullName>
        <ecNumber evidence="15">3.1.11.1</ecNumber>
    </alternativeName>
</protein>
<comment type="subunit">
    <text evidence="3 15">Heterodimer of a large subunit and a small subunit.</text>
</comment>
<organism evidence="17 18">
    <name type="scientific">Caldiarchaeum subterraneum</name>
    <dbReference type="NCBI Taxonomy" id="311458"/>
    <lineage>
        <taxon>Archaea</taxon>
        <taxon>Nitrososphaerota</taxon>
        <taxon>Candidatus Caldarchaeales</taxon>
        <taxon>Candidatus Caldarchaeaceae</taxon>
        <taxon>Candidatus Caldarchaeum</taxon>
    </lineage>
</organism>
<dbReference type="SUPFAM" id="SSF56300">
    <property type="entry name" value="Metallo-dependent phosphatases"/>
    <property type="match status" value="1"/>
</dbReference>
<evidence type="ECO:0000256" key="13">
    <source>
        <dbReference type="ARBA" id="ARBA00024817"/>
    </source>
</evidence>
<dbReference type="PANTHER" id="PTHR10416">
    <property type="entry name" value="DNA POLYMERASE DELTA SUBUNIT 2"/>
    <property type="match status" value="1"/>
</dbReference>
<evidence type="ECO:0000256" key="8">
    <source>
        <dbReference type="ARBA" id="ARBA00022801"/>
    </source>
</evidence>
<evidence type="ECO:0000256" key="10">
    <source>
        <dbReference type="ARBA" id="ARBA00022932"/>
    </source>
</evidence>
<keyword evidence="10 15" id="KW-0239">DNA-directed DNA polymerase</keyword>
<evidence type="ECO:0000256" key="6">
    <source>
        <dbReference type="ARBA" id="ARBA00022705"/>
    </source>
</evidence>
<proteinExistence type="inferred from homology"/>
<dbReference type="Proteomes" id="UP000608579">
    <property type="component" value="Unassembled WGS sequence"/>
</dbReference>
<comment type="function">
    <text evidence="13 15">Possesses two activities: a DNA synthesis (polymerase) and an exonucleolytic activity that degrades single-stranded DNA in the 3' to 5' direction. Has a template-primer preference which is characteristic of a replicative DNA polymerase.</text>
</comment>
<dbReference type="InterPro" id="IPR007185">
    <property type="entry name" value="DNA_pol_a/d/e_bsu"/>
</dbReference>
<sequence length="507" mass="58093">MLGLLSAKTRLSKRLVSIALSEGYQITSDAIKLLEKTQNPVDTLIKIIHTSSKENKLQKRKVIDSELVSASLEIPKEQQPTAIPQERSEEEIYRRLIDPHYEILFSWPGDYKIDGEINEFMQYFKSKYYKLRRIIEHRRQGYIPIVELAHIQNGSEAFFIGMVMEKKENEKAIILQCDDLSGYTRVIIPKKDEKLMREAEDILPDQVLGFKVRKLDNGSYVASEIHFPEVDSIRRANSNVELKHEVYACLISDVHVGSKKFRRDLFERFLDWLARSRDGVAKRVKYLVINGDFVDGIGVYPRQEKELETADVEEQFREGAKLLAEIPDEVEIILCPGNHEPVRKSLPQPPIGGKYRNILNKARRINFGTNPSTIILHGRRLIVYHGQGLEEVIEYSQNISYSILDKKIDEALVKLMRSRHLAPCYGGNTQVMPLPEDPLVIEETPDLLHTGHTHTATALNYKGVYLINSGTWQDQTDYQKNLGINPTVGTAILVELSKMKISIMHFT</sequence>
<evidence type="ECO:0000256" key="4">
    <source>
        <dbReference type="ARBA" id="ARBA00022679"/>
    </source>
</evidence>
<evidence type="ECO:0000256" key="12">
    <source>
        <dbReference type="ARBA" id="ARBA00023268"/>
    </source>
</evidence>
<dbReference type="AlphaFoldDB" id="A0A832ZWZ9"/>
<dbReference type="PIRSF" id="PIRSF000803">
    <property type="entry name" value="Arc_Pol2_small"/>
    <property type="match status" value="1"/>
</dbReference>
<evidence type="ECO:0000256" key="7">
    <source>
        <dbReference type="ARBA" id="ARBA00022722"/>
    </source>
</evidence>
<gene>
    <name evidence="15" type="primary">polB</name>
    <name evidence="17" type="ORF">EYH45_07485</name>
</gene>
<reference evidence="17" key="1">
    <citation type="journal article" date="2020" name="ISME J.">
        <title>Gammaproteobacteria mediating utilization of methyl-, sulfur- and petroleum organic compounds in deep ocean hydrothermal plumes.</title>
        <authorList>
            <person name="Zhou Z."/>
            <person name="Liu Y."/>
            <person name="Pan J."/>
            <person name="Cron B.R."/>
            <person name="Toner B.M."/>
            <person name="Anantharaman K."/>
            <person name="Breier J.A."/>
            <person name="Dick G.J."/>
            <person name="Li M."/>
        </authorList>
    </citation>
    <scope>NUCLEOTIDE SEQUENCE</scope>
    <source>
        <strain evidence="17">SZUA-1515</strain>
    </source>
</reference>
<dbReference type="Gene3D" id="3.60.21.50">
    <property type="match status" value="1"/>
</dbReference>
<dbReference type="EC" id="3.1.11.1" evidence="15"/>
<feature type="domain" description="DNA polymerase alpha/delta/epsilon subunit B" evidence="16">
    <location>
        <begin position="250"/>
        <end position="454"/>
    </location>
</feature>
<evidence type="ECO:0000256" key="15">
    <source>
        <dbReference type="HAMAP-Rule" id="MF_00325"/>
    </source>
</evidence>
<comment type="catalytic activity">
    <reaction evidence="14 15">
        <text>DNA(n) + a 2'-deoxyribonucleoside 5'-triphosphate = DNA(n+1) + diphosphate</text>
        <dbReference type="Rhea" id="RHEA:22508"/>
        <dbReference type="Rhea" id="RHEA-COMP:17339"/>
        <dbReference type="Rhea" id="RHEA-COMP:17340"/>
        <dbReference type="ChEBI" id="CHEBI:33019"/>
        <dbReference type="ChEBI" id="CHEBI:61560"/>
        <dbReference type="ChEBI" id="CHEBI:173112"/>
        <dbReference type="EC" id="2.7.7.7"/>
    </reaction>
</comment>
<evidence type="ECO:0000256" key="3">
    <source>
        <dbReference type="ARBA" id="ARBA00011315"/>
    </source>
</evidence>
<evidence type="ECO:0000256" key="2">
    <source>
        <dbReference type="ARBA" id="ARBA00006035"/>
    </source>
</evidence>
<dbReference type="GO" id="GO:0003887">
    <property type="term" value="F:DNA-directed DNA polymerase activity"/>
    <property type="evidence" value="ECO:0007669"/>
    <property type="project" value="UniProtKB-UniRule"/>
</dbReference>
<dbReference type="EMBL" id="DQVM01000147">
    <property type="protein sequence ID" value="HIQ30386.1"/>
    <property type="molecule type" value="Genomic_DNA"/>
</dbReference>
<comment type="caution">
    <text evidence="17">The sequence shown here is derived from an EMBL/GenBank/DDBJ whole genome shotgun (WGS) entry which is preliminary data.</text>
</comment>
<evidence type="ECO:0000256" key="5">
    <source>
        <dbReference type="ARBA" id="ARBA00022695"/>
    </source>
</evidence>
<dbReference type="PANTHER" id="PTHR10416:SF0">
    <property type="entry name" value="DNA POLYMERASE DELTA SUBUNIT 2"/>
    <property type="match status" value="1"/>
</dbReference>
<evidence type="ECO:0000256" key="1">
    <source>
        <dbReference type="ARBA" id="ARBA00000563"/>
    </source>
</evidence>
<keyword evidence="7 15" id="KW-0540">Nuclease</keyword>
<accession>A0A832ZWZ9</accession>
<comment type="similarity">
    <text evidence="2 15">Belongs to the DNA polymerase delta/II small subunit family.</text>
</comment>
<dbReference type="GO" id="GO:0042575">
    <property type="term" value="C:DNA polymerase complex"/>
    <property type="evidence" value="ECO:0007669"/>
    <property type="project" value="TreeGrafter"/>
</dbReference>
<keyword evidence="11 15" id="KW-0238">DNA-binding</keyword>